<proteinExistence type="predicted"/>
<organism evidence="2 3">
    <name type="scientific">Pigmentiphaga daeguensis</name>
    <dbReference type="NCBI Taxonomy" id="414049"/>
    <lineage>
        <taxon>Bacteria</taxon>
        <taxon>Pseudomonadati</taxon>
        <taxon>Pseudomonadota</taxon>
        <taxon>Betaproteobacteria</taxon>
        <taxon>Burkholderiales</taxon>
        <taxon>Alcaligenaceae</taxon>
        <taxon>Pigmentiphaga</taxon>
    </lineage>
</organism>
<evidence type="ECO:0000313" key="3">
    <source>
        <dbReference type="Proteomes" id="UP001501706"/>
    </source>
</evidence>
<evidence type="ECO:0000256" key="1">
    <source>
        <dbReference type="SAM" id="MobiDB-lite"/>
    </source>
</evidence>
<dbReference type="Proteomes" id="UP001501706">
    <property type="component" value="Unassembled WGS sequence"/>
</dbReference>
<feature type="compositionally biased region" description="Basic and acidic residues" evidence="1">
    <location>
        <begin position="49"/>
        <end position="80"/>
    </location>
</feature>
<feature type="region of interest" description="Disordered" evidence="1">
    <location>
        <begin position="49"/>
        <end position="119"/>
    </location>
</feature>
<dbReference type="RefSeq" id="WP_343927547.1">
    <property type="nucleotide sequence ID" value="NZ_BAAAEN010000007.1"/>
</dbReference>
<keyword evidence="3" id="KW-1185">Reference proteome</keyword>
<dbReference type="Pfam" id="PF10721">
    <property type="entry name" value="DUF2514"/>
    <property type="match status" value="1"/>
</dbReference>
<protein>
    <submittedName>
        <fullName evidence="2">DUF2514 domain-containing protein</fullName>
    </submittedName>
</protein>
<gene>
    <name evidence="2" type="ORF">GCM10009097_22240</name>
</gene>
<dbReference type="EMBL" id="BAAAEN010000007">
    <property type="protein sequence ID" value="GAA0504812.1"/>
    <property type="molecule type" value="Genomic_DNA"/>
</dbReference>
<evidence type="ECO:0000313" key="2">
    <source>
        <dbReference type="EMBL" id="GAA0504812.1"/>
    </source>
</evidence>
<reference evidence="2 3" key="1">
    <citation type="journal article" date="2019" name="Int. J. Syst. Evol. Microbiol.">
        <title>The Global Catalogue of Microorganisms (GCM) 10K type strain sequencing project: providing services to taxonomists for standard genome sequencing and annotation.</title>
        <authorList>
            <consortium name="The Broad Institute Genomics Platform"/>
            <consortium name="The Broad Institute Genome Sequencing Center for Infectious Disease"/>
            <person name="Wu L."/>
            <person name="Ma J."/>
        </authorList>
    </citation>
    <scope>NUCLEOTIDE SEQUENCE [LARGE SCALE GENOMIC DNA]</scope>
    <source>
        <strain evidence="2 3">JCM 14330</strain>
    </source>
</reference>
<comment type="caution">
    <text evidence="2">The sequence shown here is derived from an EMBL/GenBank/DDBJ whole genome shotgun (WGS) entry which is preliminary data.</text>
</comment>
<sequence length="168" mass="17927">MIPAWLRYGAVAALAGIAVGVAQGWRYGERIAALERDWSKERAALSDAARRAEAANRQTETRMQEAVENERTESRAREAQYADAAAGARAERDRLRQQLATGRGGGASQDPGAGSDVDGTPDNAAVLRFVVGQCVDRYIDVAAEADRLGARLMGLQGYVRAIQPASGP</sequence>
<name>A0ABN1BU52_9BURK</name>
<dbReference type="InterPro" id="IPR019659">
    <property type="entry name" value="DUF2514"/>
</dbReference>
<accession>A0ABN1BU52</accession>